<evidence type="ECO:0000259" key="2">
    <source>
        <dbReference type="Pfam" id="PF03478"/>
    </source>
</evidence>
<reference evidence="3" key="1">
    <citation type="submission" date="2015-04" db="UniProtKB">
        <authorList>
            <consortium name="EnsemblPlants"/>
        </authorList>
    </citation>
    <scope>IDENTIFICATION</scope>
</reference>
<protein>
    <submittedName>
        <fullName evidence="3">Uncharacterized protein</fullName>
    </submittedName>
</protein>
<dbReference type="Gene3D" id="1.20.1280.50">
    <property type="match status" value="1"/>
</dbReference>
<dbReference type="OMA" id="YNTISKH"/>
<proteinExistence type="predicted"/>
<dbReference type="Pfam" id="PF03478">
    <property type="entry name" value="Beta-prop_KIB1-4"/>
    <property type="match status" value="1"/>
</dbReference>
<dbReference type="AlphaFoldDB" id="A0A0E0LQW3"/>
<dbReference type="InterPro" id="IPR036047">
    <property type="entry name" value="F-box-like_dom_sf"/>
</dbReference>
<evidence type="ECO:0000313" key="4">
    <source>
        <dbReference type="Proteomes" id="UP000026962"/>
    </source>
</evidence>
<dbReference type="Gramene" id="OPUNC08G01780.1">
    <property type="protein sequence ID" value="OPUNC08G01780.1"/>
    <property type="gene ID" value="OPUNC08G01780"/>
</dbReference>
<organism evidence="3">
    <name type="scientific">Oryza punctata</name>
    <name type="common">Red rice</name>
    <dbReference type="NCBI Taxonomy" id="4537"/>
    <lineage>
        <taxon>Eukaryota</taxon>
        <taxon>Viridiplantae</taxon>
        <taxon>Streptophyta</taxon>
        <taxon>Embryophyta</taxon>
        <taxon>Tracheophyta</taxon>
        <taxon>Spermatophyta</taxon>
        <taxon>Magnoliopsida</taxon>
        <taxon>Liliopsida</taxon>
        <taxon>Poales</taxon>
        <taxon>Poaceae</taxon>
        <taxon>BOP clade</taxon>
        <taxon>Oryzoideae</taxon>
        <taxon>Oryzeae</taxon>
        <taxon>Oryzinae</taxon>
        <taxon>Oryza</taxon>
    </lineage>
</organism>
<feature type="domain" description="KIB1-4 beta-propeller" evidence="2">
    <location>
        <begin position="80"/>
        <end position="340"/>
    </location>
</feature>
<dbReference type="SUPFAM" id="SSF81383">
    <property type="entry name" value="F-box domain"/>
    <property type="match status" value="1"/>
</dbReference>
<reference evidence="3" key="2">
    <citation type="submission" date="2018-05" db="EMBL/GenBank/DDBJ databases">
        <title>OpunRS2 (Oryza punctata Reference Sequence Version 2).</title>
        <authorList>
            <person name="Zhang J."/>
            <person name="Kudrna D."/>
            <person name="Lee S."/>
            <person name="Talag J."/>
            <person name="Welchert J."/>
            <person name="Wing R.A."/>
        </authorList>
    </citation>
    <scope>NUCLEOTIDE SEQUENCE [LARGE SCALE GENOMIC DNA]</scope>
</reference>
<sequence>MAMDSGWADLPQDILTLIADGLTIDSHACVRAVCTNWRSLLRPAAPSLLAVLYDAEQREGGWRLCALCLSPKTSTVLKRRMATMLCLGSRCVGSGDGWLAIDDPILRLVNPLTDEEIPLYSFTRGRLSKVVIAPNPKQSNFTAAAITGRNRLIYTTAGNNSWADVQCPRLADGDGLTDVMYHEKAAGKKVVYCLTRHGDVHIVHLPGDRGQQRPAVVEPLLSKNFDKGAAFAAPYNTISKHTSAKNLVFCNGNLYQIWRNTSCTVTSQLPSGGRCRVLADQIFVLRYYPRRRPCWNPVKELGGCSVFVGMNNAISLHVKGDNPGVRGNCVYWIGGQGRNMGMEFDMETGTSTPCFPGIPLQRDICWYHLGDTRSSNSHNLVTPAYRLRKRTRRA</sequence>
<feature type="domain" description="F-box" evidence="1">
    <location>
        <begin position="7"/>
        <end position="42"/>
    </location>
</feature>
<name>A0A0E0LQW3_ORYPU</name>
<dbReference type="PANTHER" id="PTHR34708:SF1">
    <property type="entry name" value="OS08G0126400 PROTEIN"/>
    <property type="match status" value="1"/>
</dbReference>
<evidence type="ECO:0000259" key="1">
    <source>
        <dbReference type="Pfam" id="PF00646"/>
    </source>
</evidence>
<dbReference type="InterPro" id="IPR005174">
    <property type="entry name" value="KIB1-4_b-propeller"/>
</dbReference>
<dbReference type="Proteomes" id="UP000026962">
    <property type="component" value="Chromosome 8"/>
</dbReference>
<dbReference type="eggNOG" id="ENOG502SVJV">
    <property type="taxonomic scope" value="Eukaryota"/>
</dbReference>
<dbReference type="HOGENOM" id="CLU_041219_1_0_1"/>
<dbReference type="PANTHER" id="PTHR34708">
    <property type="entry name" value="OS07G0440000 PROTEIN"/>
    <property type="match status" value="1"/>
</dbReference>
<keyword evidence="4" id="KW-1185">Reference proteome</keyword>
<accession>A0A0E0LQW3</accession>
<dbReference type="Pfam" id="PF00646">
    <property type="entry name" value="F-box"/>
    <property type="match status" value="1"/>
</dbReference>
<dbReference type="EnsemblPlants" id="OPUNC08G01780.1">
    <property type="protein sequence ID" value="OPUNC08G01780.1"/>
    <property type="gene ID" value="OPUNC08G01780"/>
</dbReference>
<evidence type="ECO:0000313" key="3">
    <source>
        <dbReference type="EnsemblPlants" id="OPUNC08G01780.1"/>
    </source>
</evidence>
<dbReference type="InterPro" id="IPR001810">
    <property type="entry name" value="F-box_dom"/>
</dbReference>